<evidence type="ECO:0000313" key="2">
    <source>
        <dbReference type="EMBL" id="CAF5200344.1"/>
    </source>
</evidence>
<feature type="coiled-coil region" evidence="1">
    <location>
        <begin position="33"/>
        <end position="67"/>
    </location>
</feature>
<proteinExistence type="predicted"/>
<evidence type="ECO:0000256" key="1">
    <source>
        <dbReference type="SAM" id="Coils"/>
    </source>
</evidence>
<dbReference type="EMBL" id="CAJOBJ010345172">
    <property type="protein sequence ID" value="CAF5200344.1"/>
    <property type="molecule type" value="Genomic_DNA"/>
</dbReference>
<accession>A0A8S3IIE9</accession>
<organism evidence="2 3">
    <name type="scientific">Rotaria magnacalcarata</name>
    <dbReference type="NCBI Taxonomy" id="392030"/>
    <lineage>
        <taxon>Eukaryota</taxon>
        <taxon>Metazoa</taxon>
        <taxon>Spiralia</taxon>
        <taxon>Gnathifera</taxon>
        <taxon>Rotifera</taxon>
        <taxon>Eurotatoria</taxon>
        <taxon>Bdelloidea</taxon>
        <taxon>Philodinida</taxon>
        <taxon>Philodinidae</taxon>
        <taxon>Rotaria</taxon>
    </lineage>
</organism>
<dbReference type="Proteomes" id="UP000681720">
    <property type="component" value="Unassembled WGS sequence"/>
</dbReference>
<protein>
    <submittedName>
        <fullName evidence="2">Uncharacterized protein</fullName>
    </submittedName>
</protein>
<keyword evidence="1" id="KW-0175">Coiled coil</keyword>
<sequence length="180" mass="21095">MFLEALCAEQNHRLIEAHKVAETFRLHLRASARETCDSQLKNFEQTIEDLEIRIRQRRKEVEEIRQKSDRFNSSMVDIQSSTNRLLDLIEISPDRAENLITDVDSSFTALQYLGRDLKKSLDVSSSTEIDRELKDIASSVETVRDSLDRARKNQEENESVRDRIERTLSTIKLFLNRKRQ</sequence>
<feature type="non-terminal residue" evidence="2">
    <location>
        <position position="1"/>
    </location>
</feature>
<dbReference type="AlphaFoldDB" id="A0A8S3IIE9"/>
<name>A0A8S3IIE9_9BILA</name>
<reference evidence="2" key="1">
    <citation type="submission" date="2021-02" db="EMBL/GenBank/DDBJ databases">
        <authorList>
            <person name="Nowell W R."/>
        </authorList>
    </citation>
    <scope>NUCLEOTIDE SEQUENCE</scope>
</reference>
<evidence type="ECO:0000313" key="3">
    <source>
        <dbReference type="Proteomes" id="UP000681720"/>
    </source>
</evidence>
<gene>
    <name evidence="2" type="ORF">GIL414_LOCUS76367</name>
</gene>
<comment type="caution">
    <text evidence="2">The sequence shown here is derived from an EMBL/GenBank/DDBJ whole genome shotgun (WGS) entry which is preliminary data.</text>
</comment>